<dbReference type="GO" id="GO:0016787">
    <property type="term" value="F:hydrolase activity"/>
    <property type="evidence" value="ECO:0007669"/>
    <property type="project" value="UniProtKB-KW"/>
</dbReference>
<keyword evidence="1" id="KW-0479">Metal-binding</keyword>
<dbReference type="InterPro" id="IPR036866">
    <property type="entry name" value="RibonucZ/Hydroxyglut_hydro"/>
</dbReference>
<dbReference type="RefSeq" id="WP_021788830.1">
    <property type="nucleotide sequence ID" value="NZ_LT671858.1"/>
</dbReference>
<dbReference type="SUPFAM" id="SSF56281">
    <property type="entry name" value="Metallo-hydrolase/oxidoreductase"/>
    <property type="match status" value="1"/>
</dbReference>
<dbReference type="InterPro" id="IPR051682">
    <property type="entry name" value="Mito_Persulfide_Diox"/>
</dbReference>
<proteinExistence type="predicted"/>
<dbReference type="EMBL" id="LT671858">
    <property type="protein sequence ID" value="SIM74990.1"/>
    <property type="molecule type" value="Genomic_DNA"/>
</dbReference>
<dbReference type="GO" id="GO:0050313">
    <property type="term" value="F:sulfur dioxygenase activity"/>
    <property type="evidence" value="ECO:0007669"/>
    <property type="project" value="InterPro"/>
</dbReference>
<dbReference type="Gene3D" id="3.60.15.10">
    <property type="entry name" value="Ribonuclease Z/Hydroxyacylglutathione hydrolase-like"/>
    <property type="match status" value="1"/>
</dbReference>
<sequence length="259" mass="29085">MNLIPIRDYVNGCSSYIIGDEISGKAMVIDPLRSIGHKNYVISAAKERLYIEVVVDTHVHADHYSAARELAEEIGIHVSMSENAPNDFQFNKLWDGQVISLGNLEIVVMHALGHTPDNLALKIIDRSRSSEVVSVFTGDSLFVGDVGRPDLVYESEEMIKNAINDQYNTIFKKLLVLPDYVEIFPAHSGSSSCGGLFLSPKFNSTIGYERRFNQFLRVKSFEEFSDMVIKTLKPPPVNAKSIREWNLGRSIELYRGNSQ</sequence>
<evidence type="ECO:0000259" key="2">
    <source>
        <dbReference type="SMART" id="SM00849"/>
    </source>
</evidence>
<keyword evidence="3" id="KW-0378">Hydrolase</keyword>
<keyword evidence="5" id="KW-1185">Reference proteome</keyword>
<accession>A0A1N5VQD5</accession>
<protein>
    <submittedName>
        <fullName evidence="3">Rhodanese homology domain fused to Zn-dependent hydrolase of glyoxylase family</fullName>
    </submittedName>
</protein>
<evidence type="ECO:0000256" key="1">
    <source>
        <dbReference type="ARBA" id="ARBA00022723"/>
    </source>
</evidence>
<dbReference type="KEGG" id="cdiv:CPM_1459"/>
<reference evidence="3 6" key="1">
    <citation type="submission" date="2016-04" db="EMBL/GenBank/DDBJ databases">
        <authorList>
            <person name="Evans L.H."/>
            <person name="Alamgir A."/>
            <person name="Owens N."/>
            <person name="Weber N.D."/>
            <person name="Virtaneva K."/>
            <person name="Barbian K."/>
            <person name="Babar A."/>
            <person name="Rosenke K."/>
        </authorList>
    </citation>
    <scope>NUCLEOTIDE SEQUENCE [LARGE SCALE GENOMIC DNA]</scope>
    <source>
        <strain evidence="3">S5</strain>
        <strain evidence="6">S5(T) (JCM 30642 \VKM B-2941)</strain>
    </source>
</reference>
<dbReference type="GeneID" id="41588706"/>
<evidence type="ECO:0000313" key="3">
    <source>
        <dbReference type="EMBL" id="SIM74990.1"/>
    </source>
</evidence>
<dbReference type="EMBL" id="LT719092">
    <property type="protein sequence ID" value="SJK85255.1"/>
    <property type="molecule type" value="Genomic_DNA"/>
</dbReference>
<dbReference type="SMART" id="SM00849">
    <property type="entry name" value="Lactamase_B"/>
    <property type="match status" value="1"/>
</dbReference>
<dbReference type="STRING" id="1673428.CPM_1459"/>
<dbReference type="InterPro" id="IPR044528">
    <property type="entry name" value="POD-like_MBL-fold"/>
</dbReference>
<gene>
    <name evidence="4" type="ORF">CPM_1459</name>
    <name evidence="3" type="ORF">CSP5_1465</name>
</gene>
<evidence type="ECO:0000313" key="5">
    <source>
        <dbReference type="Proteomes" id="UP000187822"/>
    </source>
</evidence>
<dbReference type="Proteomes" id="UP000187822">
    <property type="component" value="Chromosome I"/>
</dbReference>
<evidence type="ECO:0000313" key="4">
    <source>
        <dbReference type="EMBL" id="SJK85255.1"/>
    </source>
</evidence>
<dbReference type="GO" id="GO:0006749">
    <property type="term" value="P:glutathione metabolic process"/>
    <property type="evidence" value="ECO:0007669"/>
    <property type="project" value="InterPro"/>
</dbReference>
<reference evidence="5" key="3">
    <citation type="submission" date="2016-06" db="EMBL/GenBank/DDBJ databases">
        <authorList>
            <person name="Toshchakov V.S."/>
        </authorList>
    </citation>
    <scope>NUCLEOTIDE SEQUENCE [LARGE SCALE GENOMIC DNA]</scope>
    <source>
        <strain>PM4 (JCM 30641</strain>
        <strain evidence="5">\VKM B-2940)</strain>
    </source>
</reference>
<dbReference type="Pfam" id="PF00753">
    <property type="entry name" value="Lactamase_B"/>
    <property type="match status" value="1"/>
</dbReference>
<dbReference type="GO" id="GO:0046872">
    <property type="term" value="F:metal ion binding"/>
    <property type="evidence" value="ECO:0007669"/>
    <property type="project" value="UniProtKB-KW"/>
</dbReference>
<dbReference type="AlphaFoldDB" id="A0A1N5VQD5"/>
<dbReference type="InterPro" id="IPR001279">
    <property type="entry name" value="Metallo-B-lactamas"/>
</dbReference>
<dbReference type="CDD" id="cd07724">
    <property type="entry name" value="POD-like_MBL-fold"/>
    <property type="match status" value="1"/>
</dbReference>
<dbReference type="Proteomes" id="UP000195607">
    <property type="component" value="Chromosome I"/>
</dbReference>
<feature type="domain" description="Metallo-beta-lactamase" evidence="2">
    <location>
        <begin position="12"/>
        <end position="187"/>
    </location>
</feature>
<dbReference type="GO" id="GO:0070813">
    <property type="term" value="P:hydrogen sulfide metabolic process"/>
    <property type="evidence" value="ECO:0007669"/>
    <property type="project" value="TreeGrafter"/>
</dbReference>
<dbReference type="PANTHER" id="PTHR43084:SF1">
    <property type="entry name" value="PERSULFIDE DIOXYGENASE ETHE1, MITOCHONDRIAL"/>
    <property type="match status" value="1"/>
</dbReference>
<dbReference type="PANTHER" id="PTHR43084">
    <property type="entry name" value="PERSULFIDE DIOXYGENASE ETHE1"/>
    <property type="match status" value="1"/>
</dbReference>
<name>A0A1N5VQD5_9ARCH</name>
<reference evidence="4" key="2">
    <citation type="submission" date="2016-06" db="EMBL/GenBank/DDBJ databases">
        <authorList>
            <person name="Olsen C.W."/>
            <person name="Carey S."/>
            <person name="Hinshaw L."/>
            <person name="Karasin A.I."/>
        </authorList>
    </citation>
    <scope>NUCLEOTIDE SEQUENCE [LARGE SCALE GENOMIC DNA]</scope>
    <source>
        <strain evidence="4">PM4</strain>
    </source>
</reference>
<organism evidence="3 6">
    <name type="scientific">Cuniculiplasma divulgatum</name>
    <dbReference type="NCBI Taxonomy" id="1673428"/>
    <lineage>
        <taxon>Archaea</taxon>
        <taxon>Methanobacteriati</taxon>
        <taxon>Thermoplasmatota</taxon>
        <taxon>Thermoplasmata</taxon>
        <taxon>Thermoplasmatales</taxon>
        <taxon>Cuniculiplasmataceae</taxon>
        <taxon>Cuniculiplasma</taxon>
    </lineage>
</organism>
<evidence type="ECO:0000313" key="6">
    <source>
        <dbReference type="Proteomes" id="UP000195607"/>
    </source>
</evidence>
<dbReference type="OrthoDB" id="9180at2157"/>